<dbReference type="OrthoDB" id="9794948at2"/>
<dbReference type="Pfam" id="PF04299">
    <property type="entry name" value="FMN_bind_2"/>
    <property type="match status" value="1"/>
</dbReference>
<organism evidence="2 3">
    <name type="scientific">Pseudonocardia sulfidoxydans NBRC 16205</name>
    <dbReference type="NCBI Taxonomy" id="1223511"/>
    <lineage>
        <taxon>Bacteria</taxon>
        <taxon>Bacillati</taxon>
        <taxon>Actinomycetota</taxon>
        <taxon>Actinomycetes</taxon>
        <taxon>Pseudonocardiales</taxon>
        <taxon>Pseudonocardiaceae</taxon>
        <taxon>Pseudonocardia</taxon>
    </lineage>
</organism>
<gene>
    <name evidence="2" type="ORF">PSU4_10340</name>
</gene>
<proteinExistence type="predicted"/>
<dbReference type="InterPro" id="IPR012349">
    <property type="entry name" value="Split_barrel_FMN-bd"/>
</dbReference>
<protein>
    <submittedName>
        <fullName evidence="2">Putative transcriptional regulator</fullName>
    </submittedName>
</protein>
<evidence type="ECO:0000313" key="2">
    <source>
        <dbReference type="EMBL" id="GEL22080.1"/>
    </source>
</evidence>
<feature type="compositionally biased region" description="Basic and acidic residues" evidence="1">
    <location>
        <begin position="192"/>
        <end position="202"/>
    </location>
</feature>
<feature type="region of interest" description="Disordered" evidence="1">
    <location>
        <begin position="192"/>
        <end position="216"/>
    </location>
</feature>
<accession>A0A511DB94</accession>
<comment type="caution">
    <text evidence="2">The sequence shown here is derived from an EMBL/GenBank/DDBJ whole genome shotgun (WGS) entry which is preliminary data.</text>
</comment>
<name>A0A511DB94_9PSEU</name>
<dbReference type="InterPro" id="IPR007396">
    <property type="entry name" value="TR_PAI2-type"/>
</dbReference>
<dbReference type="Gene3D" id="2.30.110.10">
    <property type="entry name" value="Electron Transport, Fmn-binding Protein, Chain A"/>
    <property type="match status" value="1"/>
</dbReference>
<dbReference type="AlphaFoldDB" id="A0A511DB94"/>
<dbReference type="EMBL" id="BJVJ01000006">
    <property type="protein sequence ID" value="GEL22080.1"/>
    <property type="molecule type" value="Genomic_DNA"/>
</dbReference>
<keyword evidence="3" id="KW-1185">Reference proteome</keyword>
<dbReference type="SUPFAM" id="SSF50475">
    <property type="entry name" value="FMN-binding split barrel"/>
    <property type="match status" value="1"/>
</dbReference>
<dbReference type="PANTHER" id="PTHR35802:SF1">
    <property type="entry name" value="PROTEASE SYNTHASE AND SPORULATION PROTEIN PAI 2"/>
    <property type="match status" value="1"/>
</dbReference>
<sequence length="216" mass="23466">MYVPAHFAPDDADVRALLDRPGAAELVTAGPAGLEATLLPWVHDPDRGALLGHVARNNDHWTRADGQPGLVIVRGPDSYVSPGWYASKAEHGRVVPTWNYVTAHVHGTVTVHDDAAWVDDVVRRLTDMHEAGRDPAWSVDDAPEKFVAGQLRAIVGIELRIERVDAKLKLSQNRPAADVDGVITGLRADGDEAGARAVEEHRPPRHTREHISPPSS</sequence>
<reference evidence="2 3" key="1">
    <citation type="submission" date="2019-07" db="EMBL/GenBank/DDBJ databases">
        <title>Whole genome shotgun sequence of Pseudonocardia sulfidoxydans NBRC 16205.</title>
        <authorList>
            <person name="Hosoyama A."/>
            <person name="Uohara A."/>
            <person name="Ohji S."/>
            <person name="Ichikawa N."/>
        </authorList>
    </citation>
    <scope>NUCLEOTIDE SEQUENCE [LARGE SCALE GENOMIC DNA]</scope>
    <source>
        <strain evidence="2 3">NBRC 16205</strain>
    </source>
</reference>
<dbReference type="RefSeq" id="WP_147102898.1">
    <property type="nucleotide sequence ID" value="NZ_BJVJ01000006.1"/>
</dbReference>
<dbReference type="PANTHER" id="PTHR35802">
    <property type="entry name" value="PROTEASE SYNTHASE AND SPORULATION PROTEIN PAI 2"/>
    <property type="match status" value="1"/>
</dbReference>
<dbReference type="Proteomes" id="UP000321685">
    <property type="component" value="Unassembled WGS sequence"/>
</dbReference>
<dbReference type="PIRSF" id="PIRSF010372">
    <property type="entry name" value="PaiB"/>
    <property type="match status" value="1"/>
</dbReference>
<evidence type="ECO:0000256" key="1">
    <source>
        <dbReference type="SAM" id="MobiDB-lite"/>
    </source>
</evidence>
<evidence type="ECO:0000313" key="3">
    <source>
        <dbReference type="Proteomes" id="UP000321685"/>
    </source>
</evidence>